<comment type="caution">
    <text evidence="2">The sequence shown here is derived from an EMBL/GenBank/DDBJ whole genome shotgun (WGS) entry which is preliminary data.</text>
</comment>
<feature type="region of interest" description="Disordered" evidence="1">
    <location>
        <begin position="44"/>
        <end position="66"/>
    </location>
</feature>
<evidence type="ECO:0000313" key="2">
    <source>
        <dbReference type="EMBL" id="OEJ35197.1"/>
    </source>
</evidence>
<dbReference type="AlphaFoldDB" id="A0A1E5Q069"/>
<accession>A0A1E5Q069</accession>
<evidence type="ECO:0000313" key="3">
    <source>
        <dbReference type="Proteomes" id="UP000095705"/>
    </source>
</evidence>
<gene>
    <name evidence="2" type="ORF">BGK67_31270</name>
</gene>
<dbReference type="EMBL" id="MEHK01000001">
    <property type="protein sequence ID" value="OEJ35197.1"/>
    <property type="molecule type" value="Genomic_DNA"/>
</dbReference>
<name>A0A1E5Q069_9ACTN</name>
<proteinExistence type="predicted"/>
<sequence>MGAEDAPASLVALVTDEDPAVGLRAVLAPRLLAELEPLRVDARRPGWSSQNRSRETVLARAAQERL</sequence>
<reference evidence="2 3" key="1">
    <citation type="submission" date="2016-08" db="EMBL/GenBank/DDBJ databases">
        <title>The complete genome of Streptomyces subrutilus 10-1-1.</title>
        <authorList>
            <person name="Chen X."/>
        </authorList>
    </citation>
    <scope>NUCLEOTIDE SEQUENCE [LARGE SCALE GENOMIC DNA]</scope>
    <source>
        <strain evidence="2 3">10-1-1</strain>
    </source>
</reference>
<feature type="compositionally biased region" description="Basic and acidic residues" evidence="1">
    <location>
        <begin position="52"/>
        <end position="66"/>
    </location>
</feature>
<dbReference type="RefSeq" id="WP_069923383.1">
    <property type="nucleotide sequence ID" value="NZ_MEHK01000001.1"/>
</dbReference>
<dbReference type="STRING" id="36818.BGK67_31270"/>
<protein>
    <submittedName>
        <fullName evidence="2">Uncharacterized protein</fullName>
    </submittedName>
</protein>
<keyword evidence="3" id="KW-1185">Reference proteome</keyword>
<evidence type="ECO:0000256" key="1">
    <source>
        <dbReference type="SAM" id="MobiDB-lite"/>
    </source>
</evidence>
<dbReference type="Proteomes" id="UP000095705">
    <property type="component" value="Unassembled WGS sequence"/>
</dbReference>
<organism evidence="2 3">
    <name type="scientific">Streptomyces subrutilus</name>
    <dbReference type="NCBI Taxonomy" id="36818"/>
    <lineage>
        <taxon>Bacteria</taxon>
        <taxon>Bacillati</taxon>
        <taxon>Actinomycetota</taxon>
        <taxon>Actinomycetes</taxon>
        <taxon>Kitasatosporales</taxon>
        <taxon>Streptomycetaceae</taxon>
        <taxon>Streptomyces</taxon>
    </lineage>
</organism>